<comment type="similarity">
    <text evidence="2">Belongs to the LIMR family. LMBRD1 subfamily.</text>
</comment>
<dbReference type="EMBL" id="VYZK01000002">
    <property type="protein sequence ID" value="NWT63677.1"/>
    <property type="molecule type" value="Genomic_DNA"/>
</dbReference>
<evidence type="ECO:0000256" key="6">
    <source>
        <dbReference type="ARBA" id="ARBA00022989"/>
    </source>
</evidence>
<organism evidence="14 15">
    <name type="scientific">Prunella himalayana</name>
    <dbReference type="NCBI Taxonomy" id="670356"/>
    <lineage>
        <taxon>Eukaryota</taxon>
        <taxon>Metazoa</taxon>
        <taxon>Chordata</taxon>
        <taxon>Craniata</taxon>
        <taxon>Vertebrata</taxon>
        <taxon>Euteleostomi</taxon>
        <taxon>Archelosauria</taxon>
        <taxon>Archosauria</taxon>
        <taxon>Dinosauria</taxon>
        <taxon>Saurischia</taxon>
        <taxon>Theropoda</taxon>
        <taxon>Coelurosauria</taxon>
        <taxon>Aves</taxon>
        <taxon>Neognathae</taxon>
        <taxon>Neoaves</taxon>
        <taxon>Telluraves</taxon>
        <taxon>Australaves</taxon>
        <taxon>Passeriformes</taxon>
        <taxon>Passeroidea</taxon>
        <taxon>Prunellidae</taxon>
        <taxon>Prunella</taxon>
    </lineage>
</organism>
<feature type="transmembrane region" description="Helical" evidence="13">
    <location>
        <begin position="366"/>
        <end position="387"/>
    </location>
</feature>
<comment type="subcellular location">
    <subcellularLocation>
        <location evidence="1">Lysosome membrane</location>
        <topology evidence="1">Multi-pass membrane protein</topology>
    </subcellularLocation>
</comment>
<feature type="non-terminal residue" evidence="14">
    <location>
        <position position="1"/>
    </location>
</feature>
<keyword evidence="8" id="KW-0458">Lysosome</keyword>
<keyword evidence="6 13" id="KW-1133">Transmembrane helix</keyword>
<feature type="transmembrane region" description="Helical" evidence="13">
    <location>
        <begin position="142"/>
        <end position="162"/>
    </location>
</feature>
<gene>
    <name evidence="14" type="primary">Lmbrd1</name>
    <name evidence="14" type="ORF">PRUHIM_R03308</name>
</gene>
<dbReference type="PANTHER" id="PTHR16130">
    <property type="entry name" value="LYSOSOMAL COBALAMIN TRANSPORTER-RELATED"/>
    <property type="match status" value="1"/>
</dbReference>
<proteinExistence type="inferred from homology"/>
<evidence type="ECO:0000256" key="5">
    <source>
        <dbReference type="ARBA" id="ARBA00022692"/>
    </source>
</evidence>
<evidence type="ECO:0000256" key="9">
    <source>
        <dbReference type="ARBA" id="ARBA00023285"/>
    </source>
</evidence>
<accession>A0A7K5Q8B1</accession>
<keyword evidence="15" id="KW-1185">Reference proteome</keyword>
<keyword evidence="3" id="KW-0813">Transport</keyword>
<keyword evidence="9" id="KW-0170">Cobalt</keyword>
<dbReference type="InterPro" id="IPR050854">
    <property type="entry name" value="LMBD1_LysCbl_Transport"/>
</dbReference>
<comment type="caution">
    <text evidence="14">The sequence shown here is derived from an EMBL/GenBank/DDBJ whole genome shotgun (WGS) entry which is preliminary data.</text>
</comment>
<keyword evidence="4" id="KW-0846">Cobalamin</keyword>
<dbReference type="GO" id="GO:0061462">
    <property type="term" value="P:protein localization to lysosome"/>
    <property type="evidence" value="ECO:0007669"/>
    <property type="project" value="TreeGrafter"/>
</dbReference>
<evidence type="ECO:0000256" key="1">
    <source>
        <dbReference type="ARBA" id="ARBA00004155"/>
    </source>
</evidence>
<feature type="transmembrane region" description="Helical" evidence="13">
    <location>
        <begin position="408"/>
        <end position="428"/>
    </location>
</feature>
<evidence type="ECO:0000313" key="15">
    <source>
        <dbReference type="Proteomes" id="UP000566454"/>
    </source>
</evidence>
<evidence type="ECO:0000256" key="11">
    <source>
        <dbReference type="ARBA" id="ARBA00042599"/>
    </source>
</evidence>
<dbReference type="GO" id="GO:0031419">
    <property type="term" value="F:cobalamin binding"/>
    <property type="evidence" value="ECO:0007669"/>
    <property type="project" value="UniProtKB-KW"/>
</dbReference>
<evidence type="ECO:0000256" key="12">
    <source>
        <dbReference type="SAM" id="Coils"/>
    </source>
</evidence>
<dbReference type="PANTHER" id="PTHR16130:SF2">
    <property type="entry name" value="LYSOSOMAL COBALAMIN TRANSPORT ESCORT PROTEIN LMBD1"/>
    <property type="match status" value="1"/>
</dbReference>
<evidence type="ECO:0000256" key="10">
    <source>
        <dbReference type="ARBA" id="ARBA00039618"/>
    </source>
</evidence>
<dbReference type="Proteomes" id="UP000566454">
    <property type="component" value="Unassembled WGS sequence"/>
</dbReference>
<feature type="transmembrane region" description="Helical" evidence="13">
    <location>
        <begin position="12"/>
        <end position="32"/>
    </location>
</feature>
<feature type="non-terminal residue" evidence="14">
    <location>
        <position position="545"/>
    </location>
</feature>
<evidence type="ECO:0000256" key="4">
    <source>
        <dbReference type="ARBA" id="ARBA00022628"/>
    </source>
</evidence>
<evidence type="ECO:0000256" key="13">
    <source>
        <dbReference type="SAM" id="Phobius"/>
    </source>
</evidence>
<feature type="coiled-coil region" evidence="12">
    <location>
        <begin position="261"/>
        <end position="288"/>
    </location>
</feature>
<evidence type="ECO:0000313" key="14">
    <source>
        <dbReference type="EMBL" id="NWT63677.1"/>
    </source>
</evidence>
<dbReference type="InterPro" id="IPR006876">
    <property type="entry name" value="LMBR1-like_membr_prot"/>
</dbReference>
<feature type="transmembrane region" description="Helical" evidence="13">
    <location>
        <begin position="44"/>
        <end position="65"/>
    </location>
</feature>
<keyword evidence="7 13" id="KW-0472">Membrane</keyword>
<feature type="transmembrane region" description="Helical" evidence="13">
    <location>
        <begin position="491"/>
        <end position="514"/>
    </location>
</feature>
<dbReference type="GO" id="GO:0005765">
    <property type="term" value="C:lysosomal membrane"/>
    <property type="evidence" value="ECO:0007669"/>
    <property type="project" value="UniProtKB-SubCell"/>
</dbReference>
<keyword evidence="12" id="KW-0175">Coiled coil</keyword>
<reference evidence="14 15" key="1">
    <citation type="submission" date="2019-09" db="EMBL/GenBank/DDBJ databases">
        <title>Bird 10,000 Genomes (B10K) Project - Family phase.</title>
        <authorList>
            <person name="Zhang G."/>
        </authorList>
    </citation>
    <scope>NUCLEOTIDE SEQUENCE [LARGE SCALE GENOMIC DNA]</scope>
    <source>
        <strain evidence="14">B10K-DU-013-18</strain>
        <tissue evidence="14">Muscle</tissue>
    </source>
</reference>
<dbReference type="OrthoDB" id="73273at2759"/>
<evidence type="ECO:0000256" key="3">
    <source>
        <dbReference type="ARBA" id="ARBA00022448"/>
    </source>
</evidence>
<dbReference type="Pfam" id="PF04791">
    <property type="entry name" value="LMBR1"/>
    <property type="match status" value="1"/>
</dbReference>
<evidence type="ECO:0000256" key="2">
    <source>
        <dbReference type="ARBA" id="ARBA00009901"/>
    </source>
</evidence>
<feature type="transmembrane region" description="Helical" evidence="13">
    <location>
        <begin position="305"/>
        <end position="324"/>
    </location>
</feature>
<sequence length="545" mass="62796">VKMAAAASDLLTGWCLFGLALLAILIFCWVYVRKYQSRRESEVISTITAIFALAVALITSALLPVDIFLVSYMKNQNGTFKVWADANVSRQIEDTVLYGYYTLYSIILFCVFLWIPFVYFYYEEKEEDGGNTCSQVKTALKYTLGFITICAVLLLIGAFVPLDIPNKKNSTEWEKVKLLFEEFGSSHGLTALSFSISSLTVIGMLAAITYTAYGMSALPLNLIKGTTSASYERLENTEDIEEVEQHLLRIKSKCRDGRPLSSRDRRTLQQLEERLRTLRRRERHLESIEKSWWTKACEAIRPLKIVWGVFFIIVALLFTVSLFLSNLDKALHSAGFDSGFIILGTNLTNPLNMLLPVLQRVFPLDYILITTIVMYFIFTSMAGIRNMGIWFFWTRLYKIRRGKTRPQALLFLCMILLLIVLHTSYMIYSLAPQYVMYGSQKYLVQVRCFFFFLPTTSWEIFLRSLLYVILFPFNLDQCIVTRTYLFLHKFWFFSAAYYFGNWAFIAVFLIGLIVSCCKGKKSVIEGEVDDDDSDMSDDELSVYYH</sequence>
<evidence type="ECO:0000256" key="7">
    <source>
        <dbReference type="ARBA" id="ARBA00023136"/>
    </source>
</evidence>
<feature type="transmembrane region" description="Helical" evidence="13">
    <location>
        <begin position="189"/>
        <end position="213"/>
    </location>
</feature>
<keyword evidence="5 13" id="KW-0812">Transmembrane</keyword>
<dbReference type="AlphaFoldDB" id="A0A7K5Q8B1"/>
<feature type="transmembrane region" description="Helical" evidence="13">
    <location>
        <begin position="98"/>
        <end position="122"/>
    </location>
</feature>
<protein>
    <recommendedName>
        <fullName evidence="10">Lysosomal cobalamin transport escort protein LMBD1</fullName>
    </recommendedName>
    <alternativeName>
        <fullName evidence="11">LMBR1 domain-containing protein 1</fullName>
    </alternativeName>
</protein>
<name>A0A7K5Q8B1_9PASE</name>
<evidence type="ECO:0000256" key="8">
    <source>
        <dbReference type="ARBA" id="ARBA00023228"/>
    </source>
</evidence>